<dbReference type="GO" id="GO:0005840">
    <property type="term" value="C:ribosome"/>
    <property type="evidence" value="ECO:0007669"/>
    <property type="project" value="UniProtKB-KW"/>
</dbReference>
<reference evidence="3" key="1">
    <citation type="journal article" date="2019" name="Genome Biol. Evol.">
        <title>Nephromyces represents a diverse and novel lineage of the Apicomplexa that has retained apicoplasts.</title>
        <authorList>
            <person name="Munoz-Gomez S.A."/>
            <person name="Durnin K."/>
            <person name="Eme L."/>
            <person name="Paight C."/>
            <person name="Lane C.E."/>
            <person name="Saffo M.B."/>
            <person name="Slamovits C.H."/>
        </authorList>
    </citation>
    <scope>NUCLEOTIDE SEQUENCE</scope>
    <source>
        <strain evidence="3">656</strain>
    </source>
</reference>
<proteinExistence type="predicted"/>
<evidence type="ECO:0000256" key="1">
    <source>
        <dbReference type="ARBA" id="ARBA00022980"/>
    </source>
</evidence>
<dbReference type="GO" id="GO:0006412">
    <property type="term" value="P:translation"/>
    <property type="evidence" value="ECO:0007669"/>
    <property type="project" value="InterPro"/>
</dbReference>
<keyword evidence="1" id="KW-0689">Ribosomal protein</keyword>
<organism evidence="3">
    <name type="scientific">Nephromyces sp. ex Molgula occidentalis</name>
    <dbReference type="NCBI Taxonomy" id="2544991"/>
    <lineage>
        <taxon>Eukaryota</taxon>
        <taxon>Sar</taxon>
        <taxon>Alveolata</taxon>
        <taxon>Apicomplexa</taxon>
        <taxon>Aconoidasida</taxon>
        <taxon>Nephromycida</taxon>
        <taxon>Nephromyces</taxon>
    </lineage>
</organism>
<dbReference type="EMBL" id="MK573206">
    <property type="protein sequence ID" value="QEM01777.1"/>
    <property type="molecule type" value="Genomic_DNA"/>
</dbReference>
<dbReference type="InterPro" id="IPR012678">
    <property type="entry name" value="Ribosomal_uL23/eL15/eS24_sf"/>
</dbReference>
<dbReference type="SUPFAM" id="SSF54189">
    <property type="entry name" value="Ribosomal proteins S24e, L23 and L15e"/>
    <property type="match status" value="1"/>
</dbReference>
<evidence type="ECO:0000256" key="2">
    <source>
        <dbReference type="ARBA" id="ARBA00023274"/>
    </source>
</evidence>
<evidence type="ECO:0000313" key="3">
    <source>
        <dbReference type="EMBL" id="QEM01777.1"/>
    </source>
</evidence>
<dbReference type="GO" id="GO:1990904">
    <property type="term" value="C:ribonucleoprotein complex"/>
    <property type="evidence" value="ECO:0007669"/>
    <property type="project" value="UniProtKB-KW"/>
</dbReference>
<keyword evidence="2" id="KW-0687">Ribonucleoprotein</keyword>
<accession>A0A5C1H845</accession>
<dbReference type="GO" id="GO:0003735">
    <property type="term" value="F:structural constituent of ribosome"/>
    <property type="evidence" value="ECO:0007669"/>
    <property type="project" value="InterPro"/>
</dbReference>
<sequence>MIKILFPYLISLKIKNLTITKTSTFLIYKFLIDKKIDKIYIKSIFKYFINLNINKIRTQSYSKNNNFKKVFITIKI</sequence>
<dbReference type="AlphaFoldDB" id="A0A5C1H845"/>
<name>A0A5C1H845_9APIC</name>
<protein>
    <submittedName>
        <fullName evidence="3">Uncharacterized protein</fullName>
    </submittedName>
</protein>
<gene>
    <name evidence="3" type="primary">orf83</name>
</gene>